<dbReference type="SUPFAM" id="SSF56519">
    <property type="entry name" value="Penicillin binding protein dimerisation domain"/>
    <property type="match status" value="1"/>
</dbReference>
<keyword evidence="11" id="KW-0732">Signal</keyword>
<dbReference type="Gene3D" id="3.10.450.100">
    <property type="entry name" value="NTF2-like, domain 1"/>
    <property type="match status" value="1"/>
</dbReference>
<evidence type="ECO:0000259" key="14">
    <source>
        <dbReference type="Pfam" id="PF05223"/>
    </source>
</evidence>
<sequence>MKRKTCLLLNLFAALLILTSCTSGSISLPSFGSTDEPAATLPDPSVTIVSAPDARAAMTIFIEAYKVESYATMYSMLSKLSKDSISQEDFTTRYKDALNSMSLTEIEAEILSALTNPNSAQVAFRVTYKTVLAGDLTREMTAPLTLEDGQWFVQWDEGLILPELVGGNKLAMDYQIPSRGDIYDRDGDAIVTQADAVALGIVPGQIDFNSEGTLLYELSQLTGTNPEEIAASYANAGADWYIPVGEVTADEAARILRMNFGGLFATPYQARYYFDGGVGPQAVGYVISIPAEELEEYQRRGYGGSEKVGYAGLEKWGEEYLSGKHGGSLYVVSPEGQIITRLAQSDPGPASSLYLTLDKDLQLYTQNAIKGFTGAAVVLEKDTGRVLAMASSPGFDPNLFEPTNVNNQALPALLNNFNQPLVNRATQGQYPLGSVFKVITLSSALSSGLYTSETPYECGYHFVELNDRVLDDWTYEHCQDEIRTSYALDPENALDLNTCYTKPSGEVTLSESLMVSCNPYYWHIGLDLYSSQRTTDISNMARSFGLGQATGLGQAAEAQGMIEDPTDAIQAVNHAIGQGTTLVTPLQVASFMAALGNGGTLYRPQMIEKIQPISGAPTSVFKPEARSTLPLSPEYLQTLQDAMISVIENPRGTANFRLRGYRIKTAAKTGTAETDGVPHAWFAGYTLAEADTGLPDIAIAVVLENVGEGSDYAAPVFRRIAESYYYGSPQTTYWFETKFNVTKTPTPIGGIPTDTP</sequence>
<gene>
    <name evidence="15" type="ORF">H8E29_02520</name>
</gene>
<evidence type="ECO:0000313" key="16">
    <source>
        <dbReference type="Proteomes" id="UP000614469"/>
    </source>
</evidence>
<evidence type="ECO:0000259" key="13">
    <source>
        <dbReference type="Pfam" id="PF03717"/>
    </source>
</evidence>
<comment type="subcellular location">
    <subcellularLocation>
        <location evidence="2">Cell membrane</location>
    </subcellularLocation>
    <subcellularLocation>
        <location evidence="1">Membrane</location>
        <topology evidence="1">Single-pass membrane protein</topology>
    </subcellularLocation>
</comment>
<evidence type="ECO:0000313" key="15">
    <source>
        <dbReference type="EMBL" id="MBC8334115.1"/>
    </source>
</evidence>
<protein>
    <recommendedName>
        <fullName evidence="17">Penicillin-binding protein 2</fullName>
    </recommendedName>
</protein>
<organism evidence="15 16">
    <name type="scientific">Candidatus Desulfolinea nitratireducens</name>
    <dbReference type="NCBI Taxonomy" id="2841698"/>
    <lineage>
        <taxon>Bacteria</taxon>
        <taxon>Bacillati</taxon>
        <taxon>Chloroflexota</taxon>
        <taxon>Anaerolineae</taxon>
        <taxon>Anaerolineales</taxon>
        <taxon>Anaerolineales incertae sedis</taxon>
        <taxon>Candidatus Desulfolinea</taxon>
    </lineage>
</organism>
<evidence type="ECO:0000256" key="3">
    <source>
        <dbReference type="ARBA" id="ARBA00007171"/>
    </source>
</evidence>
<dbReference type="Gene3D" id="3.30.1390.30">
    <property type="entry name" value="Penicillin-binding protein 2a, domain 3"/>
    <property type="match status" value="1"/>
</dbReference>
<keyword evidence="7" id="KW-0573">Peptidoglycan synthesis</keyword>
<comment type="caution">
    <text evidence="15">The sequence shown here is derived from an EMBL/GenBank/DDBJ whole genome shotgun (WGS) entry which is preliminary data.</text>
</comment>
<dbReference type="Pfam" id="PF03717">
    <property type="entry name" value="PBP_dimer"/>
    <property type="match status" value="1"/>
</dbReference>
<keyword evidence="9" id="KW-0472">Membrane</keyword>
<dbReference type="GO" id="GO:0005886">
    <property type="term" value="C:plasma membrane"/>
    <property type="evidence" value="ECO:0007669"/>
    <property type="project" value="UniProtKB-SubCell"/>
</dbReference>
<dbReference type="Gene3D" id="3.90.1310.10">
    <property type="entry name" value="Penicillin-binding protein 2a (Domain 2)"/>
    <property type="match status" value="1"/>
</dbReference>
<feature type="domain" description="Penicillin-binding protein dimerisation" evidence="13">
    <location>
        <begin position="177"/>
        <end position="341"/>
    </location>
</feature>
<keyword evidence="6" id="KW-0133">Cell shape</keyword>
<dbReference type="GO" id="GO:0046677">
    <property type="term" value="P:response to antibiotic"/>
    <property type="evidence" value="ECO:0007669"/>
    <property type="project" value="InterPro"/>
</dbReference>
<evidence type="ECO:0008006" key="17">
    <source>
        <dbReference type="Google" id="ProtNLM"/>
    </source>
</evidence>
<evidence type="ECO:0000256" key="1">
    <source>
        <dbReference type="ARBA" id="ARBA00004167"/>
    </source>
</evidence>
<dbReference type="Pfam" id="PF00905">
    <property type="entry name" value="Transpeptidase"/>
    <property type="match status" value="2"/>
</dbReference>
<keyword evidence="8" id="KW-1133">Transmembrane helix</keyword>
<feature type="chain" id="PRO_5035209499" description="Penicillin-binding protein 2" evidence="11">
    <location>
        <begin position="26"/>
        <end position="756"/>
    </location>
</feature>
<evidence type="ECO:0000256" key="4">
    <source>
        <dbReference type="ARBA" id="ARBA00022475"/>
    </source>
</evidence>
<dbReference type="GO" id="GO:0071555">
    <property type="term" value="P:cell wall organization"/>
    <property type="evidence" value="ECO:0007669"/>
    <property type="project" value="UniProtKB-KW"/>
</dbReference>
<feature type="domain" description="Penicillin-binding protein transpeptidase" evidence="12">
    <location>
        <begin position="502"/>
        <end position="721"/>
    </location>
</feature>
<dbReference type="GO" id="GO:0009252">
    <property type="term" value="P:peptidoglycan biosynthetic process"/>
    <property type="evidence" value="ECO:0007669"/>
    <property type="project" value="UniProtKB-KW"/>
</dbReference>
<dbReference type="InterPro" id="IPR036138">
    <property type="entry name" value="PBP_dimer_sf"/>
</dbReference>
<proteinExistence type="inferred from homology"/>
<name>A0A8J6NHQ5_9CHLR</name>
<dbReference type="GO" id="GO:0008658">
    <property type="term" value="F:penicillin binding"/>
    <property type="evidence" value="ECO:0007669"/>
    <property type="project" value="InterPro"/>
</dbReference>
<dbReference type="PROSITE" id="PS51257">
    <property type="entry name" value="PROKAR_LIPOPROTEIN"/>
    <property type="match status" value="1"/>
</dbReference>
<dbReference type="PANTHER" id="PTHR30627">
    <property type="entry name" value="PEPTIDOGLYCAN D,D-TRANSPEPTIDASE"/>
    <property type="match status" value="1"/>
</dbReference>
<dbReference type="InterPro" id="IPR012338">
    <property type="entry name" value="Beta-lactam/transpept-like"/>
</dbReference>
<dbReference type="GO" id="GO:0008360">
    <property type="term" value="P:regulation of cell shape"/>
    <property type="evidence" value="ECO:0007669"/>
    <property type="project" value="UniProtKB-KW"/>
</dbReference>
<reference evidence="15 16" key="1">
    <citation type="submission" date="2020-08" db="EMBL/GenBank/DDBJ databases">
        <title>Bridging the membrane lipid divide: bacteria of the FCB group superphylum have the potential to synthesize archaeal ether lipids.</title>
        <authorList>
            <person name="Villanueva L."/>
            <person name="Von Meijenfeldt F.A.B."/>
            <person name="Westbye A.B."/>
            <person name="Yadav S."/>
            <person name="Hopmans E.C."/>
            <person name="Dutilh B.E."/>
            <person name="Sinninghe Damste J.S."/>
        </authorList>
    </citation>
    <scope>NUCLEOTIDE SEQUENCE [LARGE SCALE GENOMIC DNA]</scope>
    <source>
        <strain evidence="15">NIOZ-UU36</strain>
    </source>
</reference>
<dbReference type="InterPro" id="IPR001460">
    <property type="entry name" value="PCN-bd_Tpept"/>
</dbReference>
<dbReference type="PANTHER" id="PTHR30627:SF2">
    <property type="entry name" value="PEPTIDOGLYCAN D,D-TRANSPEPTIDASE MRDA"/>
    <property type="match status" value="1"/>
</dbReference>
<evidence type="ECO:0000256" key="6">
    <source>
        <dbReference type="ARBA" id="ARBA00022960"/>
    </source>
</evidence>
<keyword evidence="5" id="KW-0812">Transmembrane</keyword>
<evidence type="ECO:0000256" key="2">
    <source>
        <dbReference type="ARBA" id="ARBA00004236"/>
    </source>
</evidence>
<evidence type="ECO:0000256" key="10">
    <source>
        <dbReference type="ARBA" id="ARBA00023316"/>
    </source>
</evidence>
<keyword evidence="10" id="KW-0961">Cell wall biogenesis/degradation</keyword>
<evidence type="ECO:0000256" key="11">
    <source>
        <dbReference type="SAM" id="SignalP"/>
    </source>
</evidence>
<dbReference type="SUPFAM" id="SSF54427">
    <property type="entry name" value="NTF2-like"/>
    <property type="match status" value="1"/>
</dbReference>
<evidence type="ECO:0000256" key="8">
    <source>
        <dbReference type="ARBA" id="ARBA00022989"/>
    </source>
</evidence>
<dbReference type="InterPro" id="IPR032710">
    <property type="entry name" value="NTF2-like_dom_sf"/>
</dbReference>
<evidence type="ECO:0000256" key="7">
    <source>
        <dbReference type="ARBA" id="ARBA00022984"/>
    </source>
</evidence>
<dbReference type="Gene3D" id="3.40.710.10">
    <property type="entry name" value="DD-peptidase/beta-lactamase superfamily"/>
    <property type="match status" value="1"/>
</dbReference>
<feature type="domain" description="NTF2-like N-terminal transpeptidase" evidence="14">
    <location>
        <begin position="54"/>
        <end position="167"/>
    </location>
</feature>
<comment type="similarity">
    <text evidence="3">Belongs to the transpeptidase family.</text>
</comment>
<dbReference type="SUPFAM" id="SSF56601">
    <property type="entry name" value="beta-lactamase/transpeptidase-like"/>
    <property type="match status" value="1"/>
</dbReference>
<dbReference type="InterPro" id="IPR007887">
    <property type="entry name" value="MecA_N"/>
</dbReference>
<evidence type="ECO:0000256" key="5">
    <source>
        <dbReference type="ARBA" id="ARBA00022692"/>
    </source>
</evidence>
<evidence type="ECO:0000256" key="9">
    <source>
        <dbReference type="ARBA" id="ARBA00023136"/>
    </source>
</evidence>
<evidence type="ECO:0000259" key="12">
    <source>
        <dbReference type="Pfam" id="PF00905"/>
    </source>
</evidence>
<dbReference type="AlphaFoldDB" id="A0A8J6NHQ5"/>
<dbReference type="Pfam" id="PF05223">
    <property type="entry name" value="MecA_N"/>
    <property type="match status" value="1"/>
</dbReference>
<dbReference type="InterPro" id="IPR005311">
    <property type="entry name" value="PBP_dimer"/>
</dbReference>
<dbReference type="InterPro" id="IPR050515">
    <property type="entry name" value="Beta-lactam/transpept"/>
</dbReference>
<feature type="signal peptide" evidence="11">
    <location>
        <begin position="1"/>
        <end position="25"/>
    </location>
</feature>
<feature type="domain" description="Penicillin-binding protein transpeptidase" evidence="12">
    <location>
        <begin position="374"/>
        <end position="481"/>
    </location>
</feature>
<dbReference type="Proteomes" id="UP000614469">
    <property type="component" value="Unassembled WGS sequence"/>
</dbReference>
<dbReference type="GO" id="GO:0071972">
    <property type="term" value="F:peptidoglycan L,D-transpeptidase activity"/>
    <property type="evidence" value="ECO:0007669"/>
    <property type="project" value="TreeGrafter"/>
</dbReference>
<keyword evidence="4" id="KW-1003">Cell membrane</keyword>
<dbReference type="EMBL" id="JACNJN010000048">
    <property type="protein sequence ID" value="MBC8334115.1"/>
    <property type="molecule type" value="Genomic_DNA"/>
</dbReference>
<accession>A0A8J6NHQ5</accession>